<feature type="transmembrane region" description="Helical" evidence="6">
    <location>
        <begin position="106"/>
        <end position="125"/>
    </location>
</feature>
<evidence type="ECO:0000256" key="5">
    <source>
        <dbReference type="ARBA" id="ARBA00023136"/>
    </source>
</evidence>
<dbReference type="Pfam" id="PF00482">
    <property type="entry name" value="T2SSF"/>
    <property type="match status" value="1"/>
</dbReference>
<feature type="transmembrane region" description="Helical" evidence="6">
    <location>
        <begin position="6"/>
        <end position="23"/>
    </location>
</feature>
<comment type="subcellular location">
    <subcellularLocation>
        <location evidence="1">Cell membrane</location>
        <topology evidence="1">Multi-pass membrane protein</topology>
    </subcellularLocation>
</comment>
<dbReference type="PANTHER" id="PTHR35007:SF2">
    <property type="entry name" value="PILUS ASSEMBLE PROTEIN"/>
    <property type="match status" value="1"/>
</dbReference>
<dbReference type="PANTHER" id="PTHR35007">
    <property type="entry name" value="INTEGRAL MEMBRANE PROTEIN-RELATED"/>
    <property type="match status" value="1"/>
</dbReference>
<evidence type="ECO:0000256" key="2">
    <source>
        <dbReference type="ARBA" id="ARBA00022475"/>
    </source>
</evidence>
<organism evidence="8 9">
    <name type="scientific">Photobacterium sanguinicancri</name>
    <dbReference type="NCBI Taxonomy" id="875932"/>
    <lineage>
        <taxon>Bacteria</taxon>
        <taxon>Pseudomonadati</taxon>
        <taxon>Pseudomonadota</taxon>
        <taxon>Gammaproteobacteria</taxon>
        <taxon>Vibrionales</taxon>
        <taxon>Vibrionaceae</taxon>
        <taxon>Photobacterium</taxon>
    </lineage>
</organism>
<evidence type="ECO:0000313" key="8">
    <source>
        <dbReference type="EMBL" id="MDO6543075.1"/>
    </source>
</evidence>
<evidence type="ECO:0000256" key="3">
    <source>
        <dbReference type="ARBA" id="ARBA00022692"/>
    </source>
</evidence>
<evidence type="ECO:0000256" key="4">
    <source>
        <dbReference type="ARBA" id="ARBA00022989"/>
    </source>
</evidence>
<reference evidence="8" key="1">
    <citation type="submission" date="2023-07" db="EMBL/GenBank/DDBJ databases">
        <title>Genome content predicts the carbon catabolic preferences of heterotrophic bacteria.</title>
        <authorList>
            <person name="Gralka M."/>
        </authorList>
    </citation>
    <scope>NUCLEOTIDE SEQUENCE</scope>
    <source>
        <strain evidence="8">G2M05</strain>
    </source>
</reference>
<keyword evidence="4 6" id="KW-1133">Transmembrane helix</keyword>
<evidence type="ECO:0000256" key="6">
    <source>
        <dbReference type="SAM" id="Phobius"/>
    </source>
</evidence>
<dbReference type="Proteomes" id="UP001170624">
    <property type="component" value="Unassembled WGS sequence"/>
</dbReference>
<proteinExistence type="predicted"/>
<comment type="caution">
    <text evidence="8">The sequence shown here is derived from an EMBL/GenBank/DDBJ whole genome shotgun (WGS) entry which is preliminary data.</text>
</comment>
<keyword evidence="2" id="KW-1003">Cell membrane</keyword>
<keyword evidence="5 6" id="KW-0472">Membrane</keyword>
<gene>
    <name evidence="8" type="ORF">Q4568_11065</name>
</gene>
<evidence type="ECO:0000313" key="9">
    <source>
        <dbReference type="Proteomes" id="UP001170624"/>
    </source>
</evidence>
<sequence>MTLYFSLLLIGAAMLLYSNSNTMKKQKISAIKKDQKTKAENEINLMNLASLKGESLKDRILIRLNGVFSQLGKKGLIQAAIGIVIISIAMSYVVGAYLALGFTSGIAALTVTPFVAALILFRFLLARRKKQFEASFPDAINLMTSAISSGESVMQAIQFVGGRLDSIVGQEFKWVGQRLQIGESPDDVFRRSCQNCPYKSYRFFIITLRANMIRGGQLKEVMTRLNRVLFDARSVEKKTNAMTSEARLSAKIVGAIPFVFLFGMQYMSPENFDFVLRDPNGRVILYYLLGSETIGMGIIWLLIRGIR</sequence>
<feature type="transmembrane region" description="Helical" evidence="6">
    <location>
        <begin position="79"/>
        <end position="100"/>
    </location>
</feature>
<feature type="domain" description="Type II secretion system protein GspF" evidence="7">
    <location>
        <begin position="140"/>
        <end position="262"/>
    </location>
</feature>
<evidence type="ECO:0000259" key="7">
    <source>
        <dbReference type="Pfam" id="PF00482"/>
    </source>
</evidence>
<dbReference type="EMBL" id="JAUOPU010000009">
    <property type="protein sequence ID" value="MDO6543075.1"/>
    <property type="molecule type" value="Genomic_DNA"/>
</dbReference>
<dbReference type="AlphaFoldDB" id="A0AAW7Y4R5"/>
<keyword evidence="3 6" id="KW-0812">Transmembrane</keyword>
<dbReference type="InterPro" id="IPR018076">
    <property type="entry name" value="T2SS_GspF_dom"/>
</dbReference>
<evidence type="ECO:0000256" key="1">
    <source>
        <dbReference type="ARBA" id="ARBA00004651"/>
    </source>
</evidence>
<accession>A0AAW7Y4R5</accession>
<dbReference type="GO" id="GO:0005886">
    <property type="term" value="C:plasma membrane"/>
    <property type="evidence" value="ECO:0007669"/>
    <property type="project" value="UniProtKB-SubCell"/>
</dbReference>
<feature type="transmembrane region" description="Helical" evidence="6">
    <location>
        <begin position="248"/>
        <end position="264"/>
    </location>
</feature>
<dbReference type="RefSeq" id="WP_062690751.1">
    <property type="nucleotide sequence ID" value="NZ_JAUOPU010000009.1"/>
</dbReference>
<name>A0AAW7Y4R5_9GAMM</name>
<feature type="transmembrane region" description="Helical" evidence="6">
    <location>
        <begin position="284"/>
        <end position="303"/>
    </location>
</feature>
<protein>
    <submittedName>
        <fullName evidence="8">Type II secretion system F family protein</fullName>
    </submittedName>
</protein>